<dbReference type="GO" id="GO:0019825">
    <property type="term" value="F:oxygen binding"/>
    <property type="evidence" value="ECO:0007669"/>
    <property type="project" value="InterPro"/>
</dbReference>
<dbReference type="RefSeq" id="WP_100282366.1">
    <property type="nucleotide sequence ID" value="NZ_CP024923.1"/>
</dbReference>
<dbReference type="PROSITE" id="PS01033">
    <property type="entry name" value="GLOBIN"/>
    <property type="match status" value="1"/>
</dbReference>
<organism evidence="7 8">
    <name type="scientific">Sphingomonas psychrotolerans</name>
    <dbReference type="NCBI Taxonomy" id="1327635"/>
    <lineage>
        <taxon>Bacteria</taxon>
        <taxon>Pseudomonadati</taxon>
        <taxon>Pseudomonadota</taxon>
        <taxon>Alphaproteobacteria</taxon>
        <taxon>Sphingomonadales</taxon>
        <taxon>Sphingomonadaceae</taxon>
        <taxon>Sphingomonas</taxon>
    </lineage>
</organism>
<dbReference type="GO" id="GO:0020037">
    <property type="term" value="F:heme binding"/>
    <property type="evidence" value="ECO:0007669"/>
    <property type="project" value="InterPro"/>
</dbReference>
<name>A0A2K8MLC5_9SPHN</name>
<keyword evidence="2 5" id="KW-0561">Oxygen transport</keyword>
<dbReference type="Proteomes" id="UP000229081">
    <property type="component" value="Chromosome"/>
</dbReference>
<keyword evidence="8" id="KW-1185">Reference proteome</keyword>
<keyword evidence="5" id="KW-0813">Transport</keyword>
<dbReference type="KEGG" id="sphc:CVN68_11715"/>
<evidence type="ECO:0000256" key="3">
    <source>
        <dbReference type="ARBA" id="ARBA00022723"/>
    </source>
</evidence>
<dbReference type="OrthoDB" id="3213438at2"/>
<evidence type="ECO:0000256" key="1">
    <source>
        <dbReference type="ARBA" id="ARBA00022617"/>
    </source>
</evidence>
<dbReference type="Gene3D" id="1.10.490.10">
    <property type="entry name" value="Globins"/>
    <property type="match status" value="1"/>
</dbReference>
<dbReference type="CDD" id="cd12131">
    <property type="entry name" value="HGbI-like"/>
    <property type="match status" value="1"/>
</dbReference>
<dbReference type="SUPFAM" id="SSF46458">
    <property type="entry name" value="Globin-like"/>
    <property type="match status" value="1"/>
</dbReference>
<dbReference type="EMBL" id="CP024923">
    <property type="protein sequence ID" value="ATY32559.1"/>
    <property type="molecule type" value="Genomic_DNA"/>
</dbReference>
<dbReference type="GO" id="GO:0071500">
    <property type="term" value="P:cellular response to nitrosative stress"/>
    <property type="evidence" value="ECO:0007669"/>
    <property type="project" value="TreeGrafter"/>
</dbReference>
<gene>
    <name evidence="7" type="ORF">CVN68_11715</name>
</gene>
<dbReference type="InterPro" id="IPR009050">
    <property type="entry name" value="Globin-like_sf"/>
</dbReference>
<keyword evidence="4" id="KW-0408">Iron</keyword>
<evidence type="ECO:0000256" key="5">
    <source>
        <dbReference type="RuleBase" id="RU000356"/>
    </source>
</evidence>
<evidence type="ECO:0000313" key="7">
    <source>
        <dbReference type="EMBL" id="ATY32559.1"/>
    </source>
</evidence>
<comment type="similarity">
    <text evidence="5">Belongs to the globin family.</text>
</comment>
<dbReference type="AlphaFoldDB" id="A0A2K8MLC5"/>
<evidence type="ECO:0000313" key="8">
    <source>
        <dbReference type="Proteomes" id="UP000229081"/>
    </source>
</evidence>
<evidence type="ECO:0000259" key="6">
    <source>
        <dbReference type="PROSITE" id="PS01033"/>
    </source>
</evidence>
<protein>
    <submittedName>
        <fullName evidence="7">Hemin receptor</fullName>
    </submittedName>
</protein>
<dbReference type="GO" id="GO:0008941">
    <property type="term" value="F:nitric oxide dioxygenase NAD(P)H activity"/>
    <property type="evidence" value="ECO:0007669"/>
    <property type="project" value="TreeGrafter"/>
</dbReference>
<dbReference type="Pfam" id="PF00042">
    <property type="entry name" value="Globin"/>
    <property type="match status" value="1"/>
</dbReference>
<evidence type="ECO:0000256" key="2">
    <source>
        <dbReference type="ARBA" id="ARBA00022621"/>
    </source>
</evidence>
<keyword evidence="3" id="KW-0479">Metal-binding</keyword>
<feature type="domain" description="Globin" evidence="6">
    <location>
        <begin position="1"/>
        <end position="134"/>
    </location>
</feature>
<keyword evidence="1 5" id="KW-0349">Heme</keyword>
<dbReference type="GO" id="GO:0046210">
    <property type="term" value="P:nitric oxide catabolic process"/>
    <property type="evidence" value="ECO:0007669"/>
    <property type="project" value="TreeGrafter"/>
</dbReference>
<dbReference type="InterPro" id="IPR000971">
    <property type="entry name" value="Globin"/>
</dbReference>
<accession>A0A2K8MLC5</accession>
<dbReference type="GO" id="GO:0071949">
    <property type="term" value="F:FAD binding"/>
    <property type="evidence" value="ECO:0007669"/>
    <property type="project" value="TreeGrafter"/>
</dbReference>
<dbReference type="PANTHER" id="PTHR43396:SF3">
    <property type="entry name" value="FLAVOHEMOPROTEIN"/>
    <property type="match status" value="1"/>
</dbReference>
<reference evidence="7 8" key="1">
    <citation type="submission" date="2017-11" db="EMBL/GenBank/DDBJ databases">
        <title>Complete genome sequence of Sphingomonas sp. Strain Cra20, a psychrotolerant potential plant growth promoting rhizobacteria.</title>
        <authorList>
            <person name="Luo Y."/>
        </authorList>
    </citation>
    <scope>NUCLEOTIDE SEQUENCE [LARGE SCALE GENOMIC DNA]</scope>
    <source>
        <strain evidence="7 8">Cra20</strain>
    </source>
</reference>
<dbReference type="GO" id="GO:0005344">
    <property type="term" value="F:oxygen carrier activity"/>
    <property type="evidence" value="ECO:0007669"/>
    <property type="project" value="UniProtKB-KW"/>
</dbReference>
<dbReference type="InterPro" id="IPR012292">
    <property type="entry name" value="Globin/Proto"/>
</dbReference>
<proteinExistence type="inferred from homology"/>
<dbReference type="PANTHER" id="PTHR43396">
    <property type="entry name" value="FLAVOHEMOPROTEIN"/>
    <property type="match status" value="1"/>
</dbReference>
<evidence type="ECO:0000256" key="4">
    <source>
        <dbReference type="ARBA" id="ARBA00023004"/>
    </source>
</evidence>
<sequence>MNPETIVLVQKSFKVVASIADEVGPMFYARLFDVRPELRPLFADNIEPQARKLVQMLAMVVNGLHRLDALMPAIEDLARRHIDYGVVAEHYPAVGDALIWTLEQGLGDAFTPPVRRAWVTTYAALSRAMIAATRETSGIH</sequence>
<keyword evidence="7" id="KW-0675">Receptor</keyword>
<dbReference type="GO" id="GO:0046872">
    <property type="term" value="F:metal ion binding"/>
    <property type="evidence" value="ECO:0007669"/>
    <property type="project" value="UniProtKB-KW"/>
</dbReference>